<dbReference type="GO" id="GO:0005524">
    <property type="term" value="F:ATP binding"/>
    <property type="evidence" value="ECO:0007669"/>
    <property type="project" value="UniProtKB-KW"/>
</dbReference>
<feature type="domain" description="Protein kinase" evidence="5">
    <location>
        <begin position="166"/>
        <end position="405"/>
    </location>
</feature>
<keyword evidence="2" id="KW-0547">Nucleotide-binding</keyword>
<dbReference type="InterPro" id="IPR011009">
    <property type="entry name" value="Kinase-like_dom_sf"/>
</dbReference>
<sequence>MPATAAPPLVTTPGLELMSYCEDRDFRAEGKPEPNSRSQTLVYYSQDKKWWIRVTFKRAISCFTYDAEPEQIKSKRERRNEFQDFVRLIDFRPLALLDNTLTEVIFLNGDPETTEPIKLYREPEDTNRFTKLVKNLRFYIRKDPLRVVYPLCLQFPSFRAINVVELKEEDEIADGVFRVLYKRDKKPYILKVVNRPFYQPRDSDVIQKELENLEQFKGVVGIVQPASIAVFANPYATSQNCAKQMVISGILLEYYSGGSLQRVFNEKRIREFDWERWAVQIGNALDIFHRAKKTHMDIKPSNVVLDDDGNAVIIDISGIGGVTHEWRAPEIRDEISPFDLPFQTRRLNDIWAYGKLLTEIALNAGNSPFAGTLRLVADHLTEENVRNRWTLSEGIESLVENLSVH</sequence>
<keyword evidence="3 6" id="KW-0418">Kinase</keyword>
<keyword evidence="7" id="KW-1185">Reference proteome</keyword>
<dbReference type="Gene3D" id="1.10.510.10">
    <property type="entry name" value="Transferase(Phosphotransferase) domain 1"/>
    <property type="match status" value="1"/>
</dbReference>
<organism evidence="6 7">
    <name type="scientific">Penicillium camemberti (strain FM 013)</name>
    <dbReference type="NCBI Taxonomy" id="1429867"/>
    <lineage>
        <taxon>Eukaryota</taxon>
        <taxon>Fungi</taxon>
        <taxon>Dikarya</taxon>
        <taxon>Ascomycota</taxon>
        <taxon>Pezizomycotina</taxon>
        <taxon>Eurotiomycetes</taxon>
        <taxon>Eurotiomycetidae</taxon>
        <taxon>Eurotiales</taxon>
        <taxon>Aspergillaceae</taxon>
        <taxon>Penicillium</taxon>
    </lineage>
</organism>
<dbReference type="STRING" id="1429867.A0A0G4PU49"/>
<dbReference type="InterPro" id="IPR000719">
    <property type="entry name" value="Prot_kinase_dom"/>
</dbReference>
<dbReference type="Pfam" id="PF00069">
    <property type="entry name" value="Pkinase"/>
    <property type="match status" value="1"/>
</dbReference>
<evidence type="ECO:0000259" key="5">
    <source>
        <dbReference type="PROSITE" id="PS50011"/>
    </source>
</evidence>
<keyword evidence="1" id="KW-0808">Transferase</keyword>
<evidence type="ECO:0000256" key="2">
    <source>
        <dbReference type="ARBA" id="ARBA00022741"/>
    </source>
</evidence>
<accession>A0A0G4PU49</accession>
<reference evidence="6 7" key="1">
    <citation type="journal article" date="2014" name="Nat. Commun.">
        <title>Multiple recent horizontal transfers of a large genomic region in cheese making fungi.</title>
        <authorList>
            <person name="Cheeseman K."/>
            <person name="Ropars J."/>
            <person name="Renault P."/>
            <person name="Dupont J."/>
            <person name="Gouzy J."/>
            <person name="Branca A."/>
            <person name="Abraham A.L."/>
            <person name="Ceppi M."/>
            <person name="Conseiller E."/>
            <person name="Debuchy R."/>
            <person name="Malagnac F."/>
            <person name="Goarin A."/>
            <person name="Silar P."/>
            <person name="Lacoste S."/>
            <person name="Sallet E."/>
            <person name="Bensimon A."/>
            <person name="Giraud T."/>
            <person name="Brygoo Y."/>
        </authorList>
    </citation>
    <scope>NUCLEOTIDE SEQUENCE [LARGE SCALE GENOMIC DNA]</scope>
    <source>
        <strain evidence="7">FM 013</strain>
    </source>
</reference>
<dbReference type="PANTHER" id="PTHR44329">
    <property type="entry name" value="SERINE/THREONINE-PROTEIN KINASE TNNI3K-RELATED"/>
    <property type="match status" value="1"/>
</dbReference>
<protein>
    <submittedName>
        <fullName evidence="6">Serine/threonine-protein kinase DCLK</fullName>
    </submittedName>
</protein>
<keyword evidence="4" id="KW-0067">ATP-binding</keyword>
<dbReference type="InterPro" id="IPR051681">
    <property type="entry name" value="Ser/Thr_Kinases-Pseudokinases"/>
</dbReference>
<evidence type="ECO:0000256" key="3">
    <source>
        <dbReference type="ARBA" id="ARBA00022777"/>
    </source>
</evidence>
<dbReference type="EMBL" id="HG793174">
    <property type="protein sequence ID" value="CRL29918.1"/>
    <property type="molecule type" value="Genomic_DNA"/>
</dbReference>
<gene>
    <name evidence="6" type="ORF">PCAMFM013_S041g000060</name>
</gene>
<dbReference type="Proteomes" id="UP000053732">
    <property type="component" value="Unassembled WGS sequence"/>
</dbReference>
<dbReference type="PANTHER" id="PTHR44329:SF288">
    <property type="entry name" value="MITOGEN-ACTIVATED PROTEIN KINASE KINASE KINASE 20"/>
    <property type="match status" value="1"/>
</dbReference>
<dbReference type="Gene3D" id="3.30.200.20">
    <property type="entry name" value="Phosphorylase Kinase, domain 1"/>
    <property type="match status" value="1"/>
</dbReference>
<evidence type="ECO:0000256" key="1">
    <source>
        <dbReference type="ARBA" id="ARBA00022679"/>
    </source>
</evidence>
<evidence type="ECO:0000313" key="6">
    <source>
        <dbReference type="EMBL" id="CRL29918.1"/>
    </source>
</evidence>
<evidence type="ECO:0000313" key="7">
    <source>
        <dbReference type="Proteomes" id="UP000053732"/>
    </source>
</evidence>
<dbReference type="AlphaFoldDB" id="A0A0G4PU49"/>
<dbReference type="SUPFAM" id="SSF56112">
    <property type="entry name" value="Protein kinase-like (PK-like)"/>
    <property type="match status" value="1"/>
</dbReference>
<evidence type="ECO:0000256" key="4">
    <source>
        <dbReference type="ARBA" id="ARBA00022840"/>
    </source>
</evidence>
<dbReference type="GO" id="GO:0004674">
    <property type="term" value="F:protein serine/threonine kinase activity"/>
    <property type="evidence" value="ECO:0007669"/>
    <property type="project" value="TreeGrafter"/>
</dbReference>
<dbReference type="SMART" id="SM00220">
    <property type="entry name" value="S_TKc"/>
    <property type="match status" value="1"/>
</dbReference>
<name>A0A0G4PU49_PENC3</name>
<dbReference type="PROSITE" id="PS50011">
    <property type="entry name" value="PROTEIN_KINASE_DOM"/>
    <property type="match status" value="1"/>
</dbReference>
<proteinExistence type="predicted"/>